<dbReference type="InterPro" id="IPR015421">
    <property type="entry name" value="PyrdxlP-dep_Trfase_major"/>
</dbReference>
<evidence type="ECO:0000256" key="9">
    <source>
        <dbReference type="ARBA" id="ARBA00023098"/>
    </source>
</evidence>
<dbReference type="EC" id="2.3.1.50" evidence="5"/>
<evidence type="ECO:0000256" key="6">
    <source>
        <dbReference type="ARBA" id="ARBA00022679"/>
    </source>
</evidence>
<dbReference type="PANTHER" id="PTHR13693">
    <property type="entry name" value="CLASS II AMINOTRANSFERASE/8-AMINO-7-OXONONANOATE SYNTHASE"/>
    <property type="match status" value="1"/>
</dbReference>
<dbReference type="InterPro" id="IPR050087">
    <property type="entry name" value="AON_synthase_class-II"/>
</dbReference>
<keyword evidence="13" id="KW-1185">Reference proteome</keyword>
<dbReference type="PANTHER" id="PTHR13693:SF2">
    <property type="entry name" value="SERINE PALMITOYLTRANSFERASE 1"/>
    <property type="match status" value="1"/>
</dbReference>
<name>A0A1E4U343_PACTA</name>
<dbReference type="Pfam" id="PF00155">
    <property type="entry name" value="Aminotran_1_2"/>
    <property type="match status" value="1"/>
</dbReference>
<evidence type="ECO:0000256" key="5">
    <source>
        <dbReference type="ARBA" id="ARBA00013220"/>
    </source>
</evidence>
<evidence type="ECO:0000259" key="11">
    <source>
        <dbReference type="Pfam" id="PF00155"/>
    </source>
</evidence>
<dbReference type="GO" id="GO:0017059">
    <property type="term" value="C:serine palmitoyltransferase complex"/>
    <property type="evidence" value="ECO:0007669"/>
    <property type="project" value="EnsemblFungi"/>
</dbReference>
<evidence type="ECO:0000256" key="1">
    <source>
        <dbReference type="ARBA" id="ARBA00001933"/>
    </source>
</evidence>
<dbReference type="GO" id="GO:0046513">
    <property type="term" value="P:ceramide biosynthetic process"/>
    <property type="evidence" value="ECO:0007669"/>
    <property type="project" value="TreeGrafter"/>
</dbReference>
<dbReference type="GO" id="GO:0030170">
    <property type="term" value="F:pyridoxal phosphate binding"/>
    <property type="evidence" value="ECO:0007669"/>
    <property type="project" value="InterPro"/>
</dbReference>
<dbReference type="STRING" id="669874.A0A1E4U343"/>
<comment type="similarity">
    <text evidence="4">Belongs to the class-II pyridoxal-phosphate-dependent aminotransferase family.</text>
</comment>
<keyword evidence="8" id="KW-0746">Sphingolipid metabolism</keyword>
<protein>
    <recommendedName>
        <fullName evidence="5">serine C-palmitoyltransferase</fullName>
        <ecNumber evidence="5">2.3.1.50</ecNumber>
    </recommendedName>
</protein>
<dbReference type="EMBL" id="KV454011">
    <property type="protein sequence ID" value="ODV98426.1"/>
    <property type="molecule type" value="Genomic_DNA"/>
</dbReference>
<feature type="domain" description="Aminotransferase class I/classII large" evidence="11">
    <location>
        <begin position="148"/>
        <end position="427"/>
    </location>
</feature>
<dbReference type="GO" id="GO:0016020">
    <property type="term" value="C:membrane"/>
    <property type="evidence" value="ECO:0007669"/>
    <property type="project" value="GOC"/>
</dbReference>
<dbReference type="GO" id="GO:0004758">
    <property type="term" value="F:serine C-palmitoyltransferase activity"/>
    <property type="evidence" value="ECO:0007669"/>
    <property type="project" value="EnsemblFungi"/>
</dbReference>
<keyword evidence="7" id="KW-0663">Pyridoxal phosphate</keyword>
<keyword evidence="6" id="KW-0808">Transferase</keyword>
<evidence type="ECO:0000256" key="10">
    <source>
        <dbReference type="ARBA" id="ARBA00023315"/>
    </source>
</evidence>
<dbReference type="InterPro" id="IPR015424">
    <property type="entry name" value="PyrdxlP-dep_Trfase"/>
</dbReference>
<dbReference type="AlphaFoldDB" id="A0A1E4U343"/>
<evidence type="ECO:0000256" key="7">
    <source>
        <dbReference type="ARBA" id="ARBA00022898"/>
    </source>
</evidence>
<dbReference type="Proteomes" id="UP000094236">
    <property type="component" value="Unassembled WGS sequence"/>
</dbReference>
<dbReference type="InterPro" id="IPR004839">
    <property type="entry name" value="Aminotransferase_I/II_large"/>
</dbReference>
<proteinExistence type="inferred from homology"/>
<evidence type="ECO:0000313" key="13">
    <source>
        <dbReference type="Proteomes" id="UP000094236"/>
    </source>
</evidence>
<sequence>MTSPGTRIVAATSTVVIPEYLNEAASSIITKSQELLDAIKRIPGGKIIIDYIRASYQNDPYRSLFEFILVAFAIRYFLKSKSSYSKKDYIKLTEKEIDELVADWQPAPLTVPLRDDEKWQLDSIPITKGQISSHTEIIDNRDNGKLKSVINLASLNFLDLGINKEMIEAGIEQINYSGVGACGPPNFYGTQDVHFRLEEDLARFFGAEKSILYAQDFCTAQSIIPCFLKRGDIAIVDGGVSLQLQKAVMISRCEVFWYDHNDLESLEKTLKFVNEDFRGEPLTRRFIITEGLFENYGDSPDLKALVDLKKKYKYRLIIEESRSLGVLGATGRGLAEVYNIPRSDIDITVGSMALAFASSGGFCIGETPMINYQKLQSNAYVYSAALPPYCAKVCSKALSLIENATSENGNSNKIIGRLHLKIKKFYKLLSSDKKLNECVTIVSEPESPTIHLRISKSIREKLELPASYGGIGSNMEKFVEKGLEENYFDEEYNLENYLLQIIIDKILKSNILITRSKRILHHELLPLIPELIINVNAGITEDEIVRCHQVISKEIIDTLTNINLKTFDNLI</sequence>
<keyword evidence="9" id="KW-0443">Lipid metabolism</keyword>
<reference evidence="13" key="1">
    <citation type="submission" date="2016-05" db="EMBL/GenBank/DDBJ databases">
        <title>Comparative genomics of biotechnologically important yeasts.</title>
        <authorList>
            <consortium name="DOE Joint Genome Institute"/>
            <person name="Riley R."/>
            <person name="Haridas S."/>
            <person name="Wolfe K.H."/>
            <person name="Lopes M.R."/>
            <person name="Hittinger C.T."/>
            <person name="Goker M."/>
            <person name="Salamov A."/>
            <person name="Wisecaver J."/>
            <person name="Long T.M."/>
            <person name="Aerts A.L."/>
            <person name="Barry K."/>
            <person name="Choi C."/>
            <person name="Clum A."/>
            <person name="Coughlan A.Y."/>
            <person name="Deshpande S."/>
            <person name="Douglass A.P."/>
            <person name="Hanson S.J."/>
            <person name="Klenk H.-P."/>
            <person name="Labutti K."/>
            <person name="Lapidus A."/>
            <person name="Lindquist E."/>
            <person name="Lipzen A."/>
            <person name="Meier-Kolthoff J.P."/>
            <person name="Ohm R.A."/>
            <person name="Otillar R.P."/>
            <person name="Pangilinan J."/>
            <person name="Peng Y."/>
            <person name="Rokas A."/>
            <person name="Rosa C.A."/>
            <person name="Scheuner C."/>
            <person name="Sibirny A.A."/>
            <person name="Slot J.C."/>
            <person name="Stielow J.B."/>
            <person name="Sun H."/>
            <person name="Kurtzman C.P."/>
            <person name="Blackwell M."/>
            <person name="Grigoriev I.V."/>
            <person name="Jeffries T.W."/>
        </authorList>
    </citation>
    <scope>NUCLEOTIDE SEQUENCE [LARGE SCALE GENOMIC DNA]</scope>
    <source>
        <strain evidence="13">NRRL Y-2460</strain>
    </source>
</reference>
<accession>A0A1E4U343</accession>
<evidence type="ECO:0000313" key="12">
    <source>
        <dbReference type="EMBL" id="ODV98426.1"/>
    </source>
</evidence>
<keyword evidence="10" id="KW-0012">Acyltransferase</keyword>
<evidence type="ECO:0000256" key="8">
    <source>
        <dbReference type="ARBA" id="ARBA00022919"/>
    </source>
</evidence>
<dbReference type="GO" id="GO:0046512">
    <property type="term" value="P:sphingosine biosynthetic process"/>
    <property type="evidence" value="ECO:0007669"/>
    <property type="project" value="TreeGrafter"/>
</dbReference>
<organism evidence="12 13">
    <name type="scientific">Pachysolen tannophilus NRRL Y-2460</name>
    <dbReference type="NCBI Taxonomy" id="669874"/>
    <lineage>
        <taxon>Eukaryota</taxon>
        <taxon>Fungi</taxon>
        <taxon>Dikarya</taxon>
        <taxon>Ascomycota</taxon>
        <taxon>Saccharomycotina</taxon>
        <taxon>Pichiomycetes</taxon>
        <taxon>Pachysolenaceae</taxon>
        <taxon>Pachysolen</taxon>
    </lineage>
</organism>
<dbReference type="SUPFAM" id="SSF53383">
    <property type="entry name" value="PLP-dependent transferases"/>
    <property type="match status" value="1"/>
</dbReference>
<comment type="pathway">
    <text evidence="3">Sphingolipid metabolism.</text>
</comment>
<dbReference type="OrthoDB" id="3168162at2759"/>
<dbReference type="GO" id="GO:0005783">
    <property type="term" value="C:endoplasmic reticulum"/>
    <property type="evidence" value="ECO:0007669"/>
    <property type="project" value="EnsemblFungi"/>
</dbReference>
<comment type="cofactor">
    <cofactor evidence="1">
        <name>pyridoxal 5'-phosphate</name>
        <dbReference type="ChEBI" id="CHEBI:597326"/>
    </cofactor>
</comment>
<evidence type="ECO:0000256" key="4">
    <source>
        <dbReference type="ARBA" id="ARBA00008392"/>
    </source>
</evidence>
<evidence type="ECO:0000256" key="3">
    <source>
        <dbReference type="ARBA" id="ARBA00004991"/>
    </source>
</evidence>
<comment type="pathway">
    <text evidence="2">Lipid metabolism; sphingolipid metabolism.</text>
</comment>
<dbReference type="Gene3D" id="3.40.640.10">
    <property type="entry name" value="Type I PLP-dependent aspartate aminotransferase-like (Major domain)"/>
    <property type="match status" value="1"/>
</dbReference>
<evidence type="ECO:0000256" key="2">
    <source>
        <dbReference type="ARBA" id="ARBA00004760"/>
    </source>
</evidence>
<gene>
    <name evidence="12" type="ORF">PACTADRAFT_185043</name>
</gene>